<feature type="transmembrane region" description="Helical" evidence="1">
    <location>
        <begin position="12"/>
        <end position="35"/>
    </location>
</feature>
<reference evidence="2 3" key="2">
    <citation type="submission" date="2019-09" db="EMBL/GenBank/DDBJ databases">
        <authorList>
            <person name="Jin C."/>
        </authorList>
    </citation>
    <scope>NUCLEOTIDE SEQUENCE [LARGE SCALE GENOMIC DNA]</scope>
    <source>
        <strain evidence="2 3">BN140078</strain>
    </source>
</reference>
<dbReference type="RefSeq" id="WP_149837852.1">
    <property type="nucleotide sequence ID" value="NZ_VUOC01000002.1"/>
</dbReference>
<dbReference type="EMBL" id="VUOC01000002">
    <property type="protein sequence ID" value="KAA2242976.1"/>
    <property type="molecule type" value="Genomic_DNA"/>
</dbReference>
<feature type="transmembrane region" description="Helical" evidence="1">
    <location>
        <begin position="167"/>
        <end position="184"/>
    </location>
</feature>
<feature type="transmembrane region" description="Helical" evidence="1">
    <location>
        <begin position="41"/>
        <end position="61"/>
    </location>
</feature>
<reference evidence="2 3" key="1">
    <citation type="submission" date="2019-09" db="EMBL/GenBank/DDBJ databases">
        <title>Chitinophaga ginsengihumi sp. nov., isolated from soil of ginseng rhizosphere.</title>
        <authorList>
            <person name="Lee J."/>
        </authorList>
    </citation>
    <scope>NUCLEOTIDE SEQUENCE [LARGE SCALE GENOMIC DNA]</scope>
    <source>
        <strain evidence="2 3">BN140078</strain>
    </source>
</reference>
<evidence type="ECO:0000313" key="3">
    <source>
        <dbReference type="Proteomes" id="UP000324611"/>
    </source>
</evidence>
<feature type="transmembrane region" description="Helical" evidence="1">
    <location>
        <begin position="228"/>
        <end position="246"/>
    </location>
</feature>
<name>A0A5B2VXT5_9BACT</name>
<dbReference type="Proteomes" id="UP000324611">
    <property type="component" value="Unassembled WGS sequence"/>
</dbReference>
<feature type="transmembrane region" description="Helical" evidence="1">
    <location>
        <begin position="190"/>
        <end position="207"/>
    </location>
</feature>
<proteinExistence type="predicted"/>
<gene>
    <name evidence="2" type="ORF">F0L74_10670</name>
</gene>
<evidence type="ECO:0000313" key="2">
    <source>
        <dbReference type="EMBL" id="KAA2242976.1"/>
    </source>
</evidence>
<feature type="transmembrane region" description="Helical" evidence="1">
    <location>
        <begin position="252"/>
        <end position="270"/>
    </location>
</feature>
<accession>A0A5B2VXT5</accession>
<keyword evidence="1" id="KW-0812">Transmembrane</keyword>
<organism evidence="2 3">
    <name type="scientific">Chitinophaga agrisoli</name>
    <dbReference type="NCBI Taxonomy" id="2607653"/>
    <lineage>
        <taxon>Bacteria</taxon>
        <taxon>Pseudomonadati</taxon>
        <taxon>Bacteroidota</taxon>
        <taxon>Chitinophagia</taxon>
        <taxon>Chitinophagales</taxon>
        <taxon>Chitinophagaceae</taxon>
        <taxon>Chitinophaga</taxon>
    </lineage>
</organism>
<evidence type="ECO:0000256" key="1">
    <source>
        <dbReference type="SAM" id="Phobius"/>
    </source>
</evidence>
<feature type="transmembrane region" description="Helical" evidence="1">
    <location>
        <begin position="282"/>
        <end position="302"/>
    </location>
</feature>
<comment type="caution">
    <text evidence="2">The sequence shown here is derived from an EMBL/GenBank/DDBJ whole genome shotgun (WGS) entry which is preliminary data.</text>
</comment>
<sequence>MQTYSIPNWLKITMAIVGIPMVASFLAIVVAPAFTDTFNKVYFLVGPAALAMAGLCTFALLQLNEQLSIDDYSIKYNSRFINRELLLTDIAGYRYYKNCLMLEPLPERGKRIQITRHMSRFNRIEEWVLNRYPDLDKAEAQAIFDNRGAKDSRETVAKKARQAKLEIYSLNGLIMALIAVSLIFPTLKPAAYYVLMVCPLPAIFLLYRYGPLVKLGEKTESPMISMDLPLLLSGGSMIIQALYVNILRYDRIWPPAIAIATVLGALLIAVRWRFLKRGVHYVAMVTLLITFFGHGYATIVFLNQLTDKKAPVPYKARIQRMWASQGKTTTYHLELAPWGPQHDVDDVTTSEDFYDSVQVNDTIAISLHPGGLEIPYLDVGYYSK</sequence>
<keyword evidence="1" id="KW-0472">Membrane</keyword>
<keyword evidence="1" id="KW-1133">Transmembrane helix</keyword>
<dbReference type="AlphaFoldDB" id="A0A5B2VXT5"/>
<keyword evidence="3" id="KW-1185">Reference proteome</keyword>
<protein>
    <submittedName>
        <fullName evidence="2">Uncharacterized protein</fullName>
    </submittedName>
</protein>